<protein>
    <recommendedName>
        <fullName evidence="4">Fe2OG dioxygenase domain-containing protein</fullName>
    </recommendedName>
</protein>
<evidence type="ECO:0000259" key="4">
    <source>
        <dbReference type="PROSITE" id="PS51471"/>
    </source>
</evidence>
<dbReference type="GO" id="GO:0016706">
    <property type="term" value="F:2-oxoglutarate-dependent dioxygenase activity"/>
    <property type="evidence" value="ECO:0000318"/>
    <property type="project" value="GO_Central"/>
</dbReference>
<dbReference type="GO" id="GO:0046872">
    <property type="term" value="F:metal ion binding"/>
    <property type="evidence" value="ECO:0007669"/>
    <property type="project" value="UniProtKB-KW"/>
</dbReference>
<dbReference type="InterPro" id="IPR050231">
    <property type="entry name" value="Iron_ascorbate_oxido_reductase"/>
</dbReference>
<keyword evidence="2 3" id="KW-0408">Iron</keyword>
<evidence type="ECO:0000256" key="3">
    <source>
        <dbReference type="RuleBase" id="RU003682"/>
    </source>
</evidence>
<organism evidence="5 6">
    <name type="scientific">Erythranthe guttata</name>
    <name type="common">Yellow monkey flower</name>
    <name type="synonym">Mimulus guttatus</name>
    <dbReference type="NCBI Taxonomy" id="4155"/>
    <lineage>
        <taxon>Eukaryota</taxon>
        <taxon>Viridiplantae</taxon>
        <taxon>Streptophyta</taxon>
        <taxon>Embryophyta</taxon>
        <taxon>Tracheophyta</taxon>
        <taxon>Spermatophyta</taxon>
        <taxon>Magnoliopsida</taxon>
        <taxon>eudicotyledons</taxon>
        <taxon>Gunneridae</taxon>
        <taxon>Pentapetalae</taxon>
        <taxon>asterids</taxon>
        <taxon>lamiids</taxon>
        <taxon>Lamiales</taxon>
        <taxon>Phrymaceae</taxon>
        <taxon>Erythranthe</taxon>
    </lineage>
</organism>
<dbReference type="Proteomes" id="UP000030748">
    <property type="component" value="Unassembled WGS sequence"/>
</dbReference>
<dbReference type="GO" id="GO:0009805">
    <property type="term" value="P:coumarin biosynthetic process"/>
    <property type="evidence" value="ECO:0007669"/>
    <property type="project" value="UniProtKB-ARBA"/>
</dbReference>
<dbReference type="PANTHER" id="PTHR47990">
    <property type="entry name" value="2-OXOGLUTARATE (2OG) AND FE(II)-DEPENDENT OXYGENASE SUPERFAMILY PROTEIN-RELATED"/>
    <property type="match status" value="1"/>
</dbReference>
<dbReference type="PhylomeDB" id="A0A022R5J2"/>
<keyword evidence="6" id="KW-1185">Reference proteome</keyword>
<dbReference type="InterPro" id="IPR005123">
    <property type="entry name" value="Oxoglu/Fe-dep_dioxygenase_dom"/>
</dbReference>
<gene>
    <name evidence="5" type="ORF">MIMGU_mgv1a023206mg</name>
</gene>
<comment type="similarity">
    <text evidence="3">Belongs to the iron/ascorbate-dependent oxidoreductase family.</text>
</comment>
<dbReference type="GO" id="GO:0002238">
    <property type="term" value="P:response to molecule of fungal origin"/>
    <property type="evidence" value="ECO:0007669"/>
    <property type="project" value="UniProtKB-ARBA"/>
</dbReference>
<evidence type="ECO:0000256" key="2">
    <source>
        <dbReference type="ARBA" id="ARBA00023004"/>
    </source>
</evidence>
<evidence type="ECO:0000313" key="6">
    <source>
        <dbReference type="Proteomes" id="UP000030748"/>
    </source>
</evidence>
<evidence type="ECO:0000313" key="5">
    <source>
        <dbReference type="EMBL" id="EYU35842.1"/>
    </source>
</evidence>
<dbReference type="Gene3D" id="2.60.120.330">
    <property type="entry name" value="B-lactam Antibiotic, Isopenicillin N Synthase, Chain"/>
    <property type="match status" value="1"/>
</dbReference>
<reference evidence="5 6" key="1">
    <citation type="journal article" date="2013" name="Proc. Natl. Acad. Sci. U.S.A.">
        <title>Fine-scale variation in meiotic recombination in Mimulus inferred from population shotgun sequencing.</title>
        <authorList>
            <person name="Hellsten U."/>
            <person name="Wright K.M."/>
            <person name="Jenkins J."/>
            <person name="Shu S."/>
            <person name="Yuan Y."/>
            <person name="Wessler S.R."/>
            <person name="Schmutz J."/>
            <person name="Willis J.H."/>
            <person name="Rokhsar D.S."/>
        </authorList>
    </citation>
    <scope>NUCLEOTIDE SEQUENCE [LARGE SCALE GENOMIC DNA]</scope>
    <source>
        <strain evidence="6">cv. DUN x IM62</strain>
    </source>
</reference>
<dbReference type="eggNOG" id="KOG0143">
    <property type="taxonomic scope" value="Eukaryota"/>
</dbReference>
<dbReference type="OrthoDB" id="288590at2759"/>
<dbReference type="Pfam" id="PF03171">
    <property type="entry name" value="2OG-FeII_Oxy"/>
    <property type="match status" value="1"/>
</dbReference>
<proteinExistence type="inferred from homology"/>
<feature type="domain" description="Fe2OG dioxygenase" evidence="4">
    <location>
        <begin position="166"/>
        <end position="264"/>
    </location>
</feature>
<name>A0A022R5J2_ERYGU</name>
<dbReference type="EMBL" id="KI630593">
    <property type="protein sequence ID" value="EYU35842.1"/>
    <property type="molecule type" value="Genomic_DNA"/>
</dbReference>
<dbReference type="InterPro" id="IPR044861">
    <property type="entry name" value="IPNS-like_FE2OG_OXY"/>
</dbReference>
<keyword evidence="1 3" id="KW-0479">Metal-binding</keyword>
<dbReference type="SUPFAM" id="SSF51197">
    <property type="entry name" value="Clavaminate synthase-like"/>
    <property type="match status" value="1"/>
</dbReference>
<dbReference type="KEGG" id="egt:105959675"/>
<sequence length="318" mass="35988">MEKLSKNNNVPTIDLSVFFRDGDEEAKKAVKEKVGRACTEYGCFMAKNHGISAELMSRAMQLCREFFDLEDEEKLKCSPIAAGPAWRIPAGYTKHPAHSPDKNEHLLMLAPQSGLNVLPNSPPGFKDAVEELFENFTKTGELILSILTDYMDFPPNFLKEFNQDRSWDWMNIKRYFPATEPDSVGISSHKDGNAITFVFQDDVGGLELLKDGRYIPIPPSPGTLVCNLGDIFQVLTNEKITSPLHRVVSPKGSSRYSFSFFYNMGGDKWIEPLPQFTTEIGEPPKYKGFMFKEYQALRIRNKTHPPYGESVDITHYAI</sequence>
<dbReference type="PROSITE" id="PS51471">
    <property type="entry name" value="FE2OG_OXY"/>
    <property type="match status" value="1"/>
</dbReference>
<dbReference type="STRING" id="4155.A0A022R5J2"/>
<evidence type="ECO:0000256" key="1">
    <source>
        <dbReference type="ARBA" id="ARBA00022723"/>
    </source>
</evidence>
<keyword evidence="3" id="KW-0560">Oxidoreductase</keyword>
<accession>A0A022R5J2</accession>
<dbReference type="AlphaFoldDB" id="A0A022R5J2"/>
<dbReference type="Pfam" id="PF14226">
    <property type="entry name" value="DIOX_N"/>
    <property type="match status" value="1"/>
</dbReference>
<dbReference type="InterPro" id="IPR026992">
    <property type="entry name" value="DIOX_N"/>
</dbReference>
<dbReference type="InterPro" id="IPR027443">
    <property type="entry name" value="IPNS-like_sf"/>
</dbReference>